<accession>A0A7X1ZH97</accession>
<evidence type="ECO:0000313" key="2">
    <source>
        <dbReference type="Proteomes" id="UP000434582"/>
    </source>
</evidence>
<dbReference type="PROSITE" id="PS51257">
    <property type="entry name" value="PROKAR_LIPOPROTEIN"/>
    <property type="match status" value="1"/>
</dbReference>
<reference evidence="1 2" key="1">
    <citation type="submission" date="2019-10" db="EMBL/GenBank/DDBJ databases">
        <title>Draft whole-genome sequence of the purple nonsulfur photosynthetic bacterium Roseospira navarrensis DSM 15114.</title>
        <authorList>
            <person name="Kyndt J.A."/>
            <person name="Meyer T.E."/>
        </authorList>
    </citation>
    <scope>NUCLEOTIDE SEQUENCE [LARGE SCALE GENOMIC DNA]</scope>
    <source>
        <strain evidence="1 2">DSM 15114</strain>
    </source>
</reference>
<dbReference type="Proteomes" id="UP000434582">
    <property type="component" value="Unassembled WGS sequence"/>
</dbReference>
<dbReference type="OrthoDB" id="7362049at2"/>
<keyword evidence="2" id="KW-1185">Reference proteome</keyword>
<dbReference type="AlphaFoldDB" id="A0A7X1ZH97"/>
<dbReference type="RefSeq" id="WP_153345227.1">
    <property type="nucleotide sequence ID" value="NZ_WIVE01000048.1"/>
</dbReference>
<evidence type="ECO:0000313" key="1">
    <source>
        <dbReference type="EMBL" id="MQX37591.1"/>
    </source>
</evidence>
<evidence type="ECO:0008006" key="3">
    <source>
        <dbReference type="Google" id="ProtNLM"/>
    </source>
</evidence>
<comment type="caution">
    <text evidence="1">The sequence shown here is derived from an EMBL/GenBank/DDBJ whole genome shotgun (WGS) entry which is preliminary data.</text>
</comment>
<protein>
    <recommendedName>
        <fullName evidence="3">Lipoprotein</fullName>
    </recommendedName>
</protein>
<dbReference type="EMBL" id="WIVE01000048">
    <property type="protein sequence ID" value="MQX37591.1"/>
    <property type="molecule type" value="Genomic_DNA"/>
</dbReference>
<proteinExistence type="predicted"/>
<name>A0A7X1ZH97_9PROT</name>
<gene>
    <name evidence="1" type="ORF">GHC57_13790</name>
</gene>
<sequence length="144" mass="15060">MTARPSRPTGAARVAAMIVGLAALTGCGTVFDVAGHPVVGTLGAANLATVVTTDKTIPDHVVSLATGHDCSLVRYSTGGYYCVQPLPANEPVETRLYCYRSIGKITCYDREVPGEAPRLVTDPRHVVSSRTLAGPMVGPLPGQR</sequence>
<organism evidence="1 2">
    <name type="scientific">Roseospira navarrensis</name>
    <dbReference type="NCBI Taxonomy" id="140058"/>
    <lineage>
        <taxon>Bacteria</taxon>
        <taxon>Pseudomonadati</taxon>
        <taxon>Pseudomonadota</taxon>
        <taxon>Alphaproteobacteria</taxon>
        <taxon>Rhodospirillales</taxon>
        <taxon>Rhodospirillaceae</taxon>
        <taxon>Roseospira</taxon>
    </lineage>
</organism>